<name>A0A2P2QIU6_RHIMU</name>
<keyword evidence="1" id="KW-0472">Membrane</keyword>
<keyword evidence="1" id="KW-0812">Transmembrane</keyword>
<evidence type="ECO:0000256" key="1">
    <source>
        <dbReference type="SAM" id="Phobius"/>
    </source>
</evidence>
<reference evidence="2" key="1">
    <citation type="submission" date="2018-02" db="EMBL/GenBank/DDBJ databases">
        <title>Rhizophora mucronata_Transcriptome.</title>
        <authorList>
            <person name="Meera S.P."/>
            <person name="Sreeshan A."/>
            <person name="Augustine A."/>
        </authorList>
    </citation>
    <scope>NUCLEOTIDE SEQUENCE</scope>
    <source>
        <tissue evidence="2">Leaf</tissue>
    </source>
</reference>
<protein>
    <submittedName>
        <fullName evidence="2">Uncharacterized protein</fullName>
    </submittedName>
</protein>
<sequence length="135" mass="16359">MRITNVNMRSIPKISVEEDDFRGGTREYLPFAAIFSFIIFQLEIQTPPNLRKKRIVYKKKKIKKTRFFLLIAFIFHRFLSFNASFFFCAFDQRLYAVTFSLCQQSIRMKKYLEDVPMGKEQNCRCRNLFYRNHKE</sequence>
<proteinExistence type="predicted"/>
<dbReference type="AlphaFoldDB" id="A0A2P2QIU6"/>
<dbReference type="EMBL" id="GGEC01086397">
    <property type="protein sequence ID" value="MBX66881.1"/>
    <property type="molecule type" value="Transcribed_RNA"/>
</dbReference>
<accession>A0A2P2QIU6</accession>
<feature type="transmembrane region" description="Helical" evidence="1">
    <location>
        <begin position="67"/>
        <end position="87"/>
    </location>
</feature>
<keyword evidence="1" id="KW-1133">Transmembrane helix</keyword>
<evidence type="ECO:0000313" key="2">
    <source>
        <dbReference type="EMBL" id="MBX66881.1"/>
    </source>
</evidence>
<organism evidence="2">
    <name type="scientific">Rhizophora mucronata</name>
    <name type="common">Asiatic mangrove</name>
    <dbReference type="NCBI Taxonomy" id="61149"/>
    <lineage>
        <taxon>Eukaryota</taxon>
        <taxon>Viridiplantae</taxon>
        <taxon>Streptophyta</taxon>
        <taxon>Embryophyta</taxon>
        <taxon>Tracheophyta</taxon>
        <taxon>Spermatophyta</taxon>
        <taxon>Magnoliopsida</taxon>
        <taxon>eudicotyledons</taxon>
        <taxon>Gunneridae</taxon>
        <taxon>Pentapetalae</taxon>
        <taxon>rosids</taxon>
        <taxon>fabids</taxon>
        <taxon>Malpighiales</taxon>
        <taxon>Rhizophoraceae</taxon>
        <taxon>Rhizophora</taxon>
    </lineage>
</organism>